<dbReference type="Proteomes" id="UP000827092">
    <property type="component" value="Unassembled WGS sequence"/>
</dbReference>
<protein>
    <recommendedName>
        <fullName evidence="9">C2H2-type domain-containing protein</fullName>
    </recommendedName>
</protein>
<organism evidence="10 11">
    <name type="scientific">Oedothorax gibbosus</name>
    <dbReference type="NCBI Taxonomy" id="931172"/>
    <lineage>
        <taxon>Eukaryota</taxon>
        <taxon>Metazoa</taxon>
        <taxon>Ecdysozoa</taxon>
        <taxon>Arthropoda</taxon>
        <taxon>Chelicerata</taxon>
        <taxon>Arachnida</taxon>
        <taxon>Araneae</taxon>
        <taxon>Araneomorphae</taxon>
        <taxon>Entelegynae</taxon>
        <taxon>Araneoidea</taxon>
        <taxon>Linyphiidae</taxon>
        <taxon>Erigoninae</taxon>
        <taxon>Oedothorax</taxon>
    </lineage>
</organism>
<dbReference type="InterPro" id="IPR013087">
    <property type="entry name" value="Znf_C2H2_type"/>
</dbReference>
<feature type="domain" description="C2H2-type" evidence="9">
    <location>
        <begin position="145"/>
        <end position="172"/>
    </location>
</feature>
<evidence type="ECO:0000259" key="9">
    <source>
        <dbReference type="PROSITE" id="PS50157"/>
    </source>
</evidence>
<comment type="caution">
    <text evidence="10">The sequence shown here is derived from an EMBL/GenBank/DDBJ whole genome shotgun (WGS) entry which is preliminary data.</text>
</comment>
<keyword evidence="11" id="KW-1185">Reference proteome</keyword>
<dbReference type="SUPFAM" id="SSF57667">
    <property type="entry name" value="beta-beta-alpha zinc fingers"/>
    <property type="match status" value="2"/>
</dbReference>
<dbReference type="EMBL" id="JAFNEN010001806">
    <property type="protein sequence ID" value="KAG8173395.1"/>
    <property type="molecule type" value="Genomic_DNA"/>
</dbReference>
<dbReference type="InterPro" id="IPR050888">
    <property type="entry name" value="ZnF_C2H2-type_TF"/>
</dbReference>
<dbReference type="PROSITE" id="PS00028">
    <property type="entry name" value="ZINC_FINGER_C2H2_1"/>
    <property type="match status" value="4"/>
</dbReference>
<dbReference type="GO" id="GO:0008270">
    <property type="term" value="F:zinc ion binding"/>
    <property type="evidence" value="ECO:0007669"/>
    <property type="project" value="UniProtKB-KW"/>
</dbReference>
<evidence type="ECO:0000256" key="6">
    <source>
        <dbReference type="ARBA" id="ARBA00023242"/>
    </source>
</evidence>
<evidence type="ECO:0000256" key="1">
    <source>
        <dbReference type="ARBA" id="ARBA00004123"/>
    </source>
</evidence>
<dbReference type="FunFam" id="3.30.160.60:FF:000100">
    <property type="entry name" value="Zinc finger 45-like"/>
    <property type="match status" value="1"/>
</dbReference>
<evidence type="ECO:0000313" key="11">
    <source>
        <dbReference type="Proteomes" id="UP000827092"/>
    </source>
</evidence>
<keyword evidence="3" id="KW-0677">Repeat</keyword>
<keyword evidence="6" id="KW-0539">Nucleus</keyword>
<evidence type="ECO:0000256" key="8">
    <source>
        <dbReference type="SAM" id="MobiDB-lite"/>
    </source>
</evidence>
<feature type="domain" description="C2H2-type" evidence="9">
    <location>
        <begin position="118"/>
        <end position="145"/>
    </location>
</feature>
<evidence type="ECO:0000256" key="7">
    <source>
        <dbReference type="PROSITE-ProRule" id="PRU00042"/>
    </source>
</evidence>
<reference evidence="10 11" key="1">
    <citation type="journal article" date="2022" name="Nat. Ecol. Evol.">
        <title>A masculinizing supergene underlies an exaggerated male reproductive morph in a spider.</title>
        <authorList>
            <person name="Hendrickx F."/>
            <person name="De Corte Z."/>
            <person name="Sonet G."/>
            <person name="Van Belleghem S.M."/>
            <person name="Kostlbacher S."/>
            <person name="Vangestel C."/>
        </authorList>
    </citation>
    <scope>NUCLEOTIDE SEQUENCE [LARGE SCALE GENOMIC DNA]</scope>
    <source>
        <strain evidence="10">W744_W776</strain>
    </source>
</reference>
<evidence type="ECO:0000313" key="10">
    <source>
        <dbReference type="EMBL" id="KAG8173395.1"/>
    </source>
</evidence>
<keyword evidence="5" id="KW-0862">Zinc</keyword>
<accession>A0AAV6TNI1</accession>
<evidence type="ECO:0000256" key="3">
    <source>
        <dbReference type="ARBA" id="ARBA00022737"/>
    </source>
</evidence>
<comment type="subcellular location">
    <subcellularLocation>
        <location evidence="1">Nucleus</location>
    </subcellularLocation>
</comment>
<feature type="region of interest" description="Disordered" evidence="8">
    <location>
        <begin position="167"/>
        <end position="190"/>
    </location>
</feature>
<name>A0AAV6TNI1_9ARAC</name>
<keyword evidence="4 7" id="KW-0863">Zinc-finger</keyword>
<dbReference type="SMART" id="SM00355">
    <property type="entry name" value="ZnF_C2H2"/>
    <property type="match status" value="4"/>
</dbReference>
<keyword evidence="2" id="KW-0479">Metal-binding</keyword>
<sequence>MNTINNSGKLYSEVLAAHTSNGNVLGEVSPSTSVQPRISLTTSSILAASNTTGILATPSNHAESSTSIILTAPSPAALPDLVEPPTTVHSCVTCSKSFAQKFNLMRHMKSHAEGSIGFDCKVCDKFFTREDNLIRHAKTHENEEYVCPRCPKSFTRKDALTRHLVMHNKPVKRQQPHNQPSTSTPKRRRAEKVADVFATHTIYPSPSASEDMLISLEEARLEIAGSLEEKLTSSGAMKCPHNGISWGKSCQLHLHSRDPLLIYLLNCIHIICGDVFKHERHLHKHESSHTKIDEDGLPNKDWLEKYLESTSEISESVYHGNLRDVGVGTSLTTFSTSEVSDFSN</sequence>
<dbReference type="Gene3D" id="3.30.160.60">
    <property type="entry name" value="Classic Zinc Finger"/>
    <property type="match status" value="3"/>
</dbReference>
<dbReference type="GO" id="GO:0005634">
    <property type="term" value="C:nucleus"/>
    <property type="evidence" value="ECO:0007669"/>
    <property type="project" value="UniProtKB-SubCell"/>
</dbReference>
<feature type="domain" description="C2H2-type" evidence="9">
    <location>
        <begin position="89"/>
        <end position="112"/>
    </location>
</feature>
<evidence type="ECO:0000256" key="5">
    <source>
        <dbReference type="ARBA" id="ARBA00022833"/>
    </source>
</evidence>
<dbReference type="PANTHER" id="PTHR24406">
    <property type="entry name" value="TRANSCRIPTIONAL REPRESSOR CTCFL-RELATED"/>
    <property type="match status" value="1"/>
</dbReference>
<dbReference type="Pfam" id="PF00096">
    <property type="entry name" value="zf-C2H2"/>
    <property type="match status" value="3"/>
</dbReference>
<dbReference type="AlphaFoldDB" id="A0AAV6TNI1"/>
<gene>
    <name evidence="10" type="ORF">JTE90_023759</name>
</gene>
<proteinExistence type="predicted"/>
<evidence type="ECO:0000256" key="2">
    <source>
        <dbReference type="ARBA" id="ARBA00022723"/>
    </source>
</evidence>
<dbReference type="PROSITE" id="PS50157">
    <property type="entry name" value="ZINC_FINGER_C2H2_2"/>
    <property type="match status" value="4"/>
</dbReference>
<feature type="domain" description="C2H2-type" evidence="9">
    <location>
        <begin position="265"/>
        <end position="294"/>
    </location>
</feature>
<evidence type="ECO:0000256" key="4">
    <source>
        <dbReference type="ARBA" id="ARBA00022771"/>
    </source>
</evidence>
<dbReference type="InterPro" id="IPR036236">
    <property type="entry name" value="Znf_C2H2_sf"/>
</dbReference>